<reference evidence="5 6" key="1">
    <citation type="journal article" date="2023" name="Sci. Data">
        <title>Genome assembly of the Korean intertidal mud-creeper Batillaria attramentaria.</title>
        <authorList>
            <person name="Patra A.K."/>
            <person name="Ho P.T."/>
            <person name="Jun S."/>
            <person name="Lee S.J."/>
            <person name="Kim Y."/>
            <person name="Won Y.J."/>
        </authorList>
    </citation>
    <scope>NUCLEOTIDE SEQUENCE [LARGE SCALE GENOMIC DNA]</scope>
    <source>
        <strain evidence="5">Wonlab-2016</strain>
    </source>
</reference>
<keyword evidence="6" id="KW-1185">Reference proteome</keyword>
<dbReference type="CDD" id="cd00033">
    <property type="entry name" value="CCP"/>
    <property type="match status" value="1"/>
</dbReference>
<evidence type="ECO:0000313" key="5">
    <source>
        <dbReference type="EMBL" id="KAK7495549.1"/>
    </source>
</evidence>
<dbReference type="AlphaFoldDB" id="A0ABD0L8W1"/>
<accession>A0ABD0L8W1</accession>
<comment type="caution">
    <text evidence="5">The sequence shown here is derived from an EMBL/GenBank/DDBJ whole genome shotgun (WGS) entry which is preliminary data.</text>
</comment>
<comment type="caution">
    <text evidence="2">Lacks conserved residue(s) required for the propagation of feature annotation.</text>
</comment>
<dbReference type="EMBL" id="JACVVK020000074">
    <property type="protein sequence ID" value="KAK7495549.1"/>
    <property type="molecule type" value="Genomic_DNA"/>
</dbReference>
<evidence type="ECO:0000256" key="3">
    <source>
        <dbReference type="SAM" id="Phobius"/>
    </source>
</evidence>
<dbReference type="Proteomes" id="UP001519460">
    <property type="component" value="Unassembled WGS sequence"/>
</dbReference>
<dbReference type="Gene3D" id="2.10.70.10">
    <property type="entry name" value="Complement Module, domain 1"/>
    <property type="match status" value="1"/>
</dbReference>
<proteinExistence type="predicted"/>
<dbReference type="InterPro" id="IPR000436">
    <property type="entry name" value="Sushi_SCR_CCP_dom"/>
</dbReference>
<keyword evidence="1 2" id="KW-1015">Disulfide bond</keyword>
<organism evidence="5 6">
    <name type="scientific">Batillaria attramentaria</name>
    <dbReference type="NCBI Taxonomy" id="370345"/>
    <lineage>
        <taxon>Eukaryota</taxon>
        <taxon>Metazoa</taxon>
        <taxon>Spiralia</taxon>
        <taxon>Lophotrochozoa</taxon>
        <taxon>Mollusca</taxon>
        <taxon>Gastropoda</taxon>
        <taxon>Caenogastropoda</taxon>
        <taxon>Sorbeoconcha</taxon>
        <taxon>Cerithioidea</taxon>
        <taxon>Batillariidae</taxon>
        <taxon>Batillaria</taxon>
    </lineage>
</organism>
<dbReference type="SUPFAM" id="SSF57535">
    <property type="entry name" value="Complement control module/SCR domain"/>
    <property type="match status" value="1"/>
</dbReference>
<evidence type="ECO:0000256" key="2">
    <source>
        <dbReference type="PROSITE-ProRule" id="PRU00302"/>
    </source>
</evidence>
<evidence type="ECO:0000313" key="6">
    <source>
        <dbReference type="Proteomes" id="UP001519460"/>
    </source>
</evidence>
<keyword evidence="3" id="KW-1133">Transmembrane helix</keyword>
<gene>
    <name evidence="5" type="ORF">BaRGS_00013247</name>
</gene>
<protein>
    <recommendedName>
        <fullName evidence="4">Sushi domain-containing protein</fullName>
    </recommendedName>
</protein>
<dbReference type="Pfam" id="PF00084">
    <property type="entry name" value="Sushi"/>
    <property type="match status" value="1"/>
</dbReference>
<dbReference type="InterPro" id="IPR035976">
    <property type="entry name" value="Sushi/SCR/CCP_sf"/>
</dbReference>
<feature type="disulfide bond" evidence="2">
    <location>
        <begin position="33"/>
        <end position="60"/>
    </location>
</feature>
<dbReference type="PROSITE" id="PS50923">
    <property type="entry name" value="SUSHI"/>
    <property type="match status" value="1"/>
</dbReference>
<evidence type="ECO:0000256" key="1">
    <source>
        <dbReference type="ARBA" id="ARBA00023157"/>
    </source>
</evidence>
<keyword evidence="2" id="KW-0768">Sushi</keyword>
<name>A0ABD0L8W1_9CAEN</name>
<sequence length="205" mass="22987">MPTTPYLTCRDSPAAISNGHVWQATNVSAEYYCEDGFYLLGNKRITCDTSTGSWGTPPSCNLIFQPNQHTVNVYDESDIIDDWWLYFLAVVLGLLVVCFMVCLVCHFCCGARVNAIYPFYDQEEGVCCSCCRPSRHGGRDVTSYEENGVRSPSQVGTQMKMNNIYWYGSNKNAQGISPARPAKEVKDAWMPHSKPVRVDHNTSTK</sequence>
<evidence type="ECO:0000259" key="4">
    <source>
        <dbReference type="PROSITE" id="PS50923"/>
    </source>
</evidence>
<keyword evidence="3" id="KW-0812">Transmembrane</keyword>
<keyword evidence="3" id="KW-0472">Membrane</keyword>
<feature type="transmembrane region" description="Helical" evidence="3">
    <location>
        <begin position="83"/>
        <end position="109"/>
    </location>
</feature>
<feature type="domain" description="Sushi" evidence="4">
    <location>
        <begin position="7"/>
        <end position="62"/>
    </location>
</feature>
<dbReference type="SMART" id="SM00032">
    <property type="entry name" value="CCP"/>
    <property type="match status" value="1"/>
</dbReference>